<dbReference type="Gene3D" id="3.30.420.40">
    <property type="match status" value="2"/>
</dbReference>
<evidence type="ECO:0000256" key="1">
    <source>
        <dbReference type="ARBA" id="ARBA00001206"/>
    </source>
</evidence>
<dbReference type="EC" id="2.7.1.33" evidence="6 16"/>
<evidence type="ECO:0000256" key="10">
    <source>
        <dbReference type="ARBA" id="ARBA00022777"/>
    </source>
</evidence>
<evidence type="ECO:0000256" key="8">
    <source>
        <dbReference type="ARBA" id="ARBA00022679"/>
    </source>
</evidence>
<dbReference type="GO" id="GO:0005524">
    <property type="term" value="F:ATP binding"/>
    <property type="evidence" value="ECO:0007669"/>
    <property type="project" value="UniProtKB-UniRule"/>
</dbReference>
<dbReference type="PANTHER" id="PTHR34265">
    <property type="entry name" value="TYPE III PANTOTHENATE KINASE"/>
    <property type="match status" value="1"/>
</dbReference>
<dbReference type="GO" id="GO:0004594">
    <property type="term" value="F:pantothenate kinase activity"/>
    <property type="evidence" value="ECO:0007669"/>
    <property type="project" value="UniProtKB-UniRule"/>
</dbReference>
<comment type="caution">
    <text evidence="17">The sequence shown here is derived from an EMBL/GenBank/DDBJ whole genome shotgun (WGS) entry which is preliminary data.</text>
</comment>
<feature type="binding site" evidence="16">
    <location>
        <position position="127"/>
    </location>
    <ligand>
        <name>K(+)</name>
        <dbReference type="ChEBI" id="CHEBI:29103"/>
    </ligand>
</feature>
<dbReference type="SUPFAM" id="SSF53067">
    <property type="entry name" value="Actin-like ATPase domain"/>
    <property type="match status" value="2"/>
</dbReference>
<keyword evidence="12 16" id="KW-0630">Potassium</keyword>
<evidence type="ECO:0000256" key="9">
    <source>
        <dbReference type="ARBA" id="ARBA00022741"/>
    </source>
</evidence>
<dbReference type="Pfam" id="PF03309">
    <property type="entry name" value="Pan_kinase"/>
    <property type="match status" value="1"/>
</dbReference>
<dbReference type="InterPro" id="IPR004619">
    <property type="entry name" value="Type_III_PanK"/>
</dbReference>
<evidence type="ECO:0000256" key="12">
    <source>
        <dbReference type="ARBA" id="ARBA00022958"/>
    </source>
</evidence>
<evidence type="ECO:0000256" key="5">
    <source>
        <dbReference type="ARBA" id="ARBA00011738"/>
    </source>
</evidence>
<evidence type="ECO:0000256" key="11">
    <source>
        <dbReference type="ARBA" id="ARBA00022840"/>
    </source>
</evidence>
<sequence length="261" mass="28190">MPRLLAIDIGNTHIKIGLWDNGQWIEEWRLATDLKRTPDEYRLFVRGLLLESKVQWVDRAIVASVVPLLTPFFLRVLESVSQSAPVEVVPPGYGLGVDYPPQNLGPDRFVNALGAWRLARQSVVVVDVGTTATVDAVVDGVFVGGAIAPGPHFLAQALAEGTARLPHVTPAIEPWMIGKNTEQAIRAGVGQGFAGMVKSLIENTRQSIGAAAPIILTGGWAARLQPHLGLAVRLEPRLTLEGLRFANDWLTGGEIESGPHR</sequence>
<dbReference type="NCBIfam" id="TIGR00671">
    <property type="entry name" value="baf"/>
    <property type="match status" value="1"/>
</dbReference>
<accession>A0A7Y0L1Q4</accession>
<proteinExistence type="inferred from homology"/>
<keyword evidence="18" id="KW-1185">Reference proteome</keyword>
<dbReference type="HAMAP" id="MF_01274">
    <property type="entry name" value="Pantothen_kinase_3"/>
    <property type="match status" value="1"/>
</dbReference>
<dbReference type="CDD" id="cd24015">
    <property type="entry name" value="ASKHA_NBD_PanK-III"/>
    <property type="match status" value="1"/>
</dbReference>
<dbReference type="GO" id="GO:0005737">
    <property type="term" value="C:cytoplasm"/>
    <property type="evidence" value="ECO:0007669"/>
    <property type="project" value="UniProtKB-SubCell"/>
</dbReference>
<dbReference type="GO" id="GO:0046872">
    <property type="term" value="F:metal ion binding"/>
    <property type="evidence" value="ECO:0007669"/>
    <property type="project" value="UniProtKB-KW"/>
</dbReference>
<dbReference type="RefSeq" id="WP_169096841.1">
    <property type="nucleotide sequence ID" value="NZ_JABBVZ010000008.1"/>
</dbReference>
<keyword evidence="10 16" id="KW-0418">Kinase</keyword>
<comment type="cofactor">
    <cofactor evidence="16">
        <name>NH4(+)</name>
        <dbReference type="ChEBI" id="CHEBI:28938"/>
    </cofactor>
    <cofactor evidence="16">
        <name>K(+)</name>
        <dbReference type="ChEBI" id="CHEBI:29103"/>
    </cofactor>
    <text evidence="16">A monovalent cation. Ammonium or potassium.</text>
</comment>
<feature type="binding site" evidence="16">
    <location>
        <position position="130"/>
    </location>
    <ligand>
        <name>ATP</name>
        <dbReference type="ChEBI" id="CHEBI:30616"/>
    </ligand>
</feature>
<evidence type="ECO:0000256" key="3">
    <source>
        <dbReference type="ARBA" id="ARBA00004496"/>
    </source>
</evidence>
<evidence type="ECO:0000256" key="16">
    <source>
        <dbReference type="HAMAP-Rule" id="MF_01274"/>
    </source>
</evidence>
<evidence type="ECO:0000256" key="4">
    <source>
        <dbReference type="ARBA" id="ARBA00005225"/>
    </source>
</evidence>
<dbReference type="PANTHER" id="PTHR34265:SF1">
    <property type="entry name" value="TYPE III PANTOTHENATE KINASE"/>
    <property type="match status" value="1"/>
</dbReference>
<comment type="subcellular location">
    <subcellularLocation>
        <location evidence="3 16">Cytoplasm</location>
    </subcellularLocation>
</comment>
<evidence type="ECO:0000256" key="6">
    <source>
        <dbReference type="ARBA" id="ARBA00012102"/>
    </source>
</evidence>
<protein>
    <recommendedName>
        <fullName evidence="15 16">Type III pantothenate kinase</fullName>
        <ecNumber evidence="6 16">2.7.1.33</ecNumber>
    </recommendedName>
    <alternativeName>
        <fullName evidence="16">PanK-III</fullName>
    </alternativeName>
    <alternativeName>
        <fullName evidence="16">Pantothenic acid kinase</fullName>
    </alternativeName>
</protein>
<evidence type="ECO:0000256" key="2">
    <source>
        <dbReference type="ARBA" id="ARBA00001958"/>
    </source>
</evidence>
<evidence type="ECO:0000256" key="14">
    <source>
        <dbReference type="ARBA" id="ARBA00038036"/>
    </source>
</evidence>
<organism evidence="17 18">
    <name type="scientific">Sulfobacillus harzensis</name>
    <dbReference type="NCBI Taxonomy" id="2729629"/>
    <lineage>
        <taxon>Bacteria</taxon>
        <taxon>Bacillati</taxon>
        <taxon>Bacillota</taxon>
        <taxon>Clostridia</taxon>
        <taxon>Eubacteriales</taxon>
        <taxon>Clostridiales Family XVII. Incertae Sedis</taxon>
        <taxon>Sulfobacillus</taxon>
    </lineage>
</organism>
<gene>
    <name evidence="16" type="primary">coaX</name>
    <name evidence="17" type="ORF">HIJ39_03705</name>
</gene>
<evidence type="ECO:0000256" key="7">
    <source>
        <dbReference type="ARBA" id="ARBA00022490"/>
    </source>
</evidence>
<keyword evidence="7 16" id="KW-0963">Cytoplasm</keyword>
<comment type="cofactor">
    <cofactor evidence="2">
        <name>K(+)</name>
        <dbReference type="ChEBI" id="CHEBI:29103"/>
    </cofactor>
</comment>
<evidence type="ECO:0000256" key="13">
    <source>
        <dbReference type="ARBA" id="ARBA00022993"/>
    </source>
</evidence>
<dbReference type="UniPathway" id="UPA00241">
    <property type="reaction ID" value="UER00352"/>
</dbReference>
<feature type="binding site" evidence="16">
    <location>
        <begin position="105"/>
        <end position="108"/>
    </location>
    <ligand>
        <name>substrate</name>
    </ligand>
</feature>
<name>A0A7Y0L1Q4_9FIRM</name>
<comment type="caution">
    <text evidence="16">Lacks conserved residue(s) required for the propagation of feature annotation.</text>
</comment>
<keyword evidence="13 16" id="KW-0173">Coenzyme A biosynthesis</keyword>
<feature type="binding site" evidence="16">
    <location>
        <begin position="8"/>
        <end position="15"/>
    </location>
    <ligand>
        <name>ATP</name>
        <dbReference type="ChEBI" id="CHEBI:30616"/>
    </ligand>
</feature>
<evidence type="ECO:0000313" key="17">
    <source>
        <dbReference type="EMBL" id="NMP21463.1"/>
    </source>
</evidence>
<keyword evidence="11 16" id="KW-0067">ATP-binding</keyword>
<feature type="active site" description="Proton acceptor" evidence="16">
    <location>
        <position position="107"/>
    </location>
</feature>
<feature type="binding site" evidence="16">
    <location>
        <position position="181"/>
    </location>
    <ligand>
        <name>substrate</name>
    </ligand>
</feature>
<keyword evidence="16" id="KW-0479">Metal-binding</keyword>
<comment type="catalytic activity">
    <reaction evidence="1 16">
        <text>(R)-pantothenate + ATP = (R)-4'-phosphopantothenate + ADP + H(+)</text>
        <dbReference type="Rhea" id="RHEA:16373"/>
        <dbReference type="ChEBI" id="CHEBI:10986"/>
        <dbReference type="ChEBI" id="CHEBI:15378"/>
        <dbReference type="ChEBI" id="CHEBI:29032"/>
        <dbReference type="ChEBI" id="CHEBI:30616"/>
        <dbReference type="ChEBI" id="CHEBI:456216"/>
        <dbReference type="EC" id="2.7.1.33"/>
    </reaction>
</comment>
<evidence type="ECO:0000313" key="18">
    <source>
        <dbReference type="Proteomes" id="UP000533476"/>
    </source>
</evidence>
<reference evidence="17 18" key="1">
    <citation type="submission" date="2020-04" db="EMBL/GenBank/DDBJ databases">
        <authorList>
            <person name="Zhang R."/>
            <person name="Schippers A."/>
        </authorList>
    </citation>
    <scope>NUCLEOTIDE SEQUENCE [LARGE SCALE GENOMIC DNA]</scope>
    <source>
        <strain evidence="17 18">DSM 109850</strain>
    </source>
</reference>
<dbReference type="EMBL" id="JABBVZ010000008">
    <property type="protein sequence ID" value="NMP21463.1"/>
    <property type="molecule type" value="Genomic_DNA"/>
</dbReference>
<keyword evidence="8 16" id="KW-0808">Transferase</keyword>
<dbReference type="GO" id="GO:0015937">
    <property type="term" value="P:coenzyme A biosynthetic process"/>
    <property type="evidence" value="ECO:0007669"/>
    <property type="project" value="UniProtKB-UniRule"/>
</dbReference>
<comment type="pathway">
    <text evidence="4 16">Cofactor biosynthesis; coenzyme A biosynthesis; CoA from (R)-pantothenate: step 1/5.</text>
</comment>
<comment type="subunit">
    <text evidence="5 16">Homodimer.</text>
</comment>
<keyword evidence="9 16" id="KW-0547">Nucleotide-binding</keyword>
<dbReference type="Proteomes" id="UP000533476">
    <property type="component" value="Unassembled WGS sequence"/>
</dbReference>
<comment type="function">
    <text evidence="16">Catalyzes the phosphorylation of pantothenate (Pan), the first step in CoA biosynthesis.</text>
</comment>
<dbReference type="InterPro" id="IPR043129">
    <property type="entry name" value="ATPase_NBD"/>
</dbReference>
<dbReference type="AlphaFoldDB" id="A0A7Y0L1Q4"/>
<evidence type="ECO:0000256" key="15">
    <source>
        <dbReference type="ARBA" id="ARBA00040883"/>
    </source>
</evidence>
<comment type="similarity">
    <text evidence="14 16">Belongs to the type III pantothenate kinase family.</text>
</comment>